<dbReference type="AlphaFoldDB" id="A0A6S6UEY1"/>
<gene>
    <name evidence="1" type="ORF">HELGO_WM1644</name>
</gene>
<sequence>MNILKNNNTRIERLTFDDKIHIYLSSGDVLVLPLDYTSRLNGATKEELEQYCLIADGIGVHFEALDEDISLAGIIHYKMTHDLMAS</sequence>
<dbReference type="Pfam" id="PF10387">
    <property type="entry name" value="DUF2442"/>
    <property type="match status" value="1"/>
</dbReference>
<dbReference type="Gene3D" id="3.30.2020.40">
    <property type="entry name" value="Uncharacterised protein PF10387, DUF2442"/>
    <property type="match status" value="1"/>
</dbReference>
<name>A0A6S6UEY1_9BACT</name>
<protein>
    <recommendedName>
        <fullName evidence="2">DUF2442 domain-containing protein</fullName>
    </recommendedName>
</protein>
<dbReference type="InterPro" id="IPR018841">
    <property type="entry name" value="DUF2442"/>
</dbReference>
<reference evidence="1" key="1">
    <citation type="submission" date="2020-01" db="EMBL/GenBank/DDBJ databases">
        <authorList>
            <person name="Meier V. D."/>
            <person name="Meier V D."/>
        </authorList>
    </citation>
    <scope>NUCLEOTIDE SEQUENCE</scope>
    <source>
        <strain evidence="1">HLG_WM_MAG_01</strain>
    </source>
</reference>
<accession>A0A6S6UEY1</accession>
<organism evidence="1">
    <name type="scientific">uncultured Sulfurovum sp</name>
    <dbReference type="NCBI Taxonomy" id="269237"/>
    <lineage>
        <taxon>Bacteria</taxon>
        <taxon>Pseudomonadati</taxon>
        <taxon>Campylobacterota</taxon>
        <taxon>Epsilonproteobacteria</taxon>
        <taxon>Campylobacterales</taxon>
        <taxon>Sulfurovaceae</taxon>
        <taxon>Sulfurovum</taxon>
        <taxon>environmental samples</taxon>
    </lineage>
</organism>
<evidence type="ECO:0000313" key="1">
    <source>
        <dbReference type="EMBL" id="CAA6826768.1"/>
    </source>
</evidence>
<proteinExistence type="predicted"/>
<evidence type="ECO:0008006" key="2">
    <source>
        <dbReference type="Google" id="ProtNLM"/>
    </source>
</evidence>
<dbReference type="EMBL" id="CACVAS010000147">
    <property type="protein sequence ID" value="CAA6826768.1"/>
    <property type="molecule type" value="Genomic_DNA"/>
</dbReference>